<dbReference type="EnsemblProtists" id="EKX36021">
    <property type="protein sequence ID" value="EKX36021"/>
    <property type="gene ID" value="GUITHDRAFT_117809"/>
</dbReference>
<feature type="compositionally biased region" description="Basic and acidic residues" evidence="1">
    <location>
        <begin position="118"/>
        <end position="129"/>
    </location>
</feature>
<reference evidence="2 4" key="1">
    <citation type="journal article" date="2012" name="Nature">
        <title>Algal genomes reveal evolutionary mosaicism and the fate of nucleomorphs.</title>
        <authorList>
            <consortium name="DOE Joint Genome Institute"/>
            <person name="Curtis B.A."/>
            <person name="Tanifuji G."/>
            <person name="Burki F."/>
            <person name="Gruber A."/>
            <person name="Irimia M."/>
            <person name="Maruyama S."/>
            <person name="Arias M.C."/>
            <person name="Ball S.G."/>
            <person name="Gile G.H."/>
            <person name="Hirakawa Y."/>
            <person name="Hopkins J.F."/>
            <person name="Kuo A."/>
            <person name="Rensing S.A."/>
            <person name="Schmutz J."/>
            <person name="Symeonidi A."/>
            <person name="Elias M."/>
            <person name="Eveleigh R.J."/>
            <person name="Herman E.K."/>
            <person name="Klute M.J."/>
            <person name="Nakayama T."/>
            <person name="Obornik M."/>
            <person name="Reyes-Prieto A."/>
            <person name="Armbrust E.V."/>
            <person name="Aves S.J."/>
            <person name="Beiko R.G."/>
            <person name="Coutinho P."/>
            <person name="Dacks J.B."/>
            <person name="Durnford D.G."/>
            <person name="Fast N.M."/>
            <person name="Green B.R."/>
            <person name="Grisdale C.J."/>
            <person name="Hempel F."/>
            <person name="Henrissat B."/>
            <person name="Hoppner M.P."/>
            <person name="Ishida K."/>
            <person name="Kim E."/>
            <person name="Koreny L."/>
            <person name="Kroth P.G."/>
            <person name="Liu Y."/>
            <person name="Malik S.B."/>
            <person name="Maier U.G."/>
            <person name="McRose D."/>
            <person name="Mock T."/>
            <person name="Neilson J.A."/>
            <person name="Onodera N.T."/>
            <person name="Poole A.M."/>
            <person name="Pritham E.J."/>
            <person name="Richards T.A."/>
            <person name="Rocap G."/>
            <person name="Roy S.W."/>
            <person name="Sarai C."/>
            <person name="Schaack S."/>
            <person name="Shirato S."/>
            <person name="Slamovits C.H."/>
            <person name="Spencer D.F."/>
            <person name="Suzuki S."/>
            <person name="Worden A.Z."/>
            <person name="Zauner S."/>
            <person name="Barry K."/>
            <person name="Bell C."/>
            <person name="Bharti A.K."/>
            <person name="Crow J.A."/>
            <person name="Grimwood J."/>
            <person name="Kramer R."/>
            <person name="Lindquist E."/>
            <person name="Lucas S."/>
            <person name="Salamov A."/>
            <person name="McFadden G.I."/>
            <person name="Lane C.E."/>
            <person name="Keeling P.J."/>
            <person name="Gray M.W."/>
            <person name="Grigoriev I.V."/>
            <person name="Archibald J.M."/>
        </authorList>
    </citation>
    <scope>NUCLEOTIDE SEQUENCE</scope>
    <source>
        <strain evidence="2 4">CCMP2712</strain>
    </source>
</reference>
<evidence type="ECO:0000256" key="1">
    <source>
        <dbReference type="SAM" id="MobiDB-lite"/>
    </source>
</evidence>
<dbReference type="Proteomes" id="UP000011087">
    <property type="component" value="Unassembled WGS sequence"/>
</dbReference>
<proteinExistence type="predicted"/>
<dbReference type="RefSeq" id="XP_005823001.1">
    <property type="nucleotide sequence ID" value="XM_005822944.1"/>
</dbReference>
<accession>L1IIG5</accession>
<evidence type="ECO:0000313" key="3">
    <source>
        <dbReference type="EnsemblProtists" id="EKX36021"/>
    </source>
</evidence>
<feature type="compositionally biased region" description="Polar residues" evidence="1">
    <location>
        <begin position="157"/>
        <end position="166"/>
    </location>
</feature>
<dbReference type="AlphaFoldDB" id="L1IIG5"/>
<reference evidence="4" key="2">
    <citation type="submission" date="2012-11" db="EMBL/GenBank/DDBJ databases">
        <authorList>
            <person name="Kuo A."/>
            <person name="Curtis B.A."/>
            <person name="Tanifuji G."/>
            <person name="Burki F."/>
            <person name="Gruber A."/>
            <person name="Irimia M."/>
            <person name="Maruyama S."/>
            <person name="Arias M.C."/>
            <person name="Ball S.G."/>
            <person name="Gile G.H."/>
            <person name="Hirakawa Y."/>
            <person name="Hopkins J.F."/>
            <person name="Rensing S.A."/>
            <person name="Schmutz J."/>
            <person name="Symeonidi A."/>
            <person name="Elias M."/>
            <person name="Eveleigh R.J."/>
            <person name="Herman E.K."/>
            <person name="Klute M.J."/>
            <person name="Nakayama T."/>
            <person name="Obornik M."/>
            <person name="Reyes-Prieto A."/>
            <person name="Armbrust E.V."/>
            <person name="Aves S.J."/>
            <person name="Beiko R.G."/>
            <person name="Coutinho P."/>
            <person name="Dacks J.B."/>
            <person name="Durnford D.G."/>
            <person name="Fast N.M."/>
            <person name="Green B.R."/>
            <person name="Grisdale C."/>
            <person name="Hempe F."/>
            <person name="Henrissat B."/>
            <person name="Hoppner M.P."/>
            <person name="Ishida K.-I."/>
            <person name="Kim E."/>
            <person name="Koreny L."/>
            <person name="Kroth P.G."/>
            <person name="Liu Y."/>
            <person name="Malik S.-B."/>
            <person name="Maier U.G."/>
            <person name="McRose D."/>
            <person name="Mock T."/>
            <person name="Neilson J.A."/>
            <person name="Onodera N.T."/>
            <person name="Poole A.M."/>
            <person name="Pritham E.J."/>
            <person name="Richards T.A."/>
            <person name="Rocap G."/>
            <person name="Roy S.W."/>
            <person name="Sarai C."/>
            <person name="Schaack S."/>
            <person name="Shirato S."/>
            <person name="Slamovits C.H."/>
            <person name="Spencer D.F."/>
            <person name="Suzuki S."/>
            <person name="Worden A.Z."/>
            <person name="Zauner S."/>
            <person name="Barry K."/>
            <person name="Bell C."/>
            <person name="Bharti A.K."/>
            <person name="Crow J.A."/>
            <person name="Grimwood J."/>
            <person name="Kramer R."/>
            <person name="Lindquist E."/>
            <person name="Lucas S."/>
            <person name="Salamov A."/>
            <person name="McFadden G.I."/>
            <person name="Lane C.E."/>
            <person name="Keeling P.J."/>
            <person name="Gray M.W."/>
            <person name="Grigoriev I.V."/>
            <person name="Archibald J.M."/>
        </authorList>
    </citation>
    <scope>NUCLEOTIDE SEQUENCE</scope>
    <source>
        <strain evidence="4">CCMP2712</strain>
    </source>
</reference>
<dbReference type="PaxDb" id="55529-EKX36021"/>
<organism evidence="2">
    <name type="scientific">Guillardia theta (strain CCMP2712)</name>
    <name type="common">Cryptophyte</name>
    <dbReference type="NCBI Taxonomy" id="905079"/>
    <lineage>
        <taxon>Eukaryota</taxon>
        <taxon>Cryptophyceae</taxon>
        <taxon>Pyrenomonadales</taxon>
        <taxon>Geminigeraceae</taxon>
        <taxon>Guillardia</taxon>
    </lineage>
</organism>
<feature type="region of interest" description="Disordered" evidence="1">
    <location>
        <begin position="1"/>
        <end position="168"/>
    </location>
</feature>
<evidence type="ECO:0000313" key="4">
    <source>
        <dbReference type="Proteomes" id="UP000011087"/>
    </source>
</evidence>
<protein>
    <submittedName>
        <fullName evidence="2 3">Uncharacterized protein</fullName>
    </submittedName>
</protein>
<dbReference type="KEGG" id="gtt:GUITHDRAFT_117809"/>
<feature type="region of interest" description="Disordered" evidence="1">
    <location>
        <begin position="178"/>
        <end position="197"/>
    </location>
</feature>
<gene>
    <name evidence="2" type="ORF">GUITHDRAFT_117809</name>
</gene>
<name>L1IIG5_GUITC</name>
<dbReference type="HOGENOM" id="CLU_1386487_0_0_1"/>
<keyword evidence="4" id="KW-1185">Reference proteome</keyword>
<reference evidence="3" key="3">
    <citation type="submission" date="2016-03" db="UniProtKB">
        <authorList>
            <consortium name="EnsemblProtists"/>
        </authorList>
    </citation>
    <scope>IDENTIFICATION</scope>
</reference>
<dbReference type="GeneID" id="17292787"/>
<dbReference type="EMBL" id="JH993080">
    <property type="protein sequence ID" value="EKX36021.1"/>
    <property type="molecule type" value="Genomic_DNA"/>
</dbReference>
<evidence type="ECO:0000313" key="2">
    <source>
        <dbReference type="EMBL" id="EKX36021.1"/>
    </source>
</evidence>
<sequence>MLLPNVNDEEDSLRLPRPPSPRIRITESPHGSSIPYQEPWIESVGSSMSSALPPPPSRHLWDGDTSSHASAEHVTSEMLDQLVERKIKQLAPSDGGGSSAALPPLPPPAPAPANAHRGQPDDQHADKSSRPSPIPPANVAGGPRKVAAVNGDKSKSRPQQSLSGQFRQVAAASLTRMAALSPPPALDGLIPEQMMWG</sequence>